<evidence type="ECO:0000313" key="1">
    <source>
        <dbReference type="EMBL" id="KAG0523152.1"/>
    </source>
</evidence>
<evidence type="ECO:0008006" key="3">
    <source>
        <dbReference type="Google" id="ProtNLM"/>
    </source>
</evidence>
<reference evidence="1" key="1">
    <citation type="journal article" date="2019" name="BMC Genomics">
        <title>A new reference genome for Sorghum bicolor reveals high levels of sequence similarity between sweet and grain genotypes: implications for the genetics of sugar metabolism.</title>
        <authorList>
            <person name="Cooper E.A."/>
            <person name="Brenton Z.W."/>
            <person name="Flinn B.S."/>
            <person name="Jenkins J."/>
            <person name="Shu S."/>
            <person name="Flowers D."/>
            <person name="Luo F."/>
            <person name="Wang Y."/>
            <person name="Xia P."/>
            <person name="Barry K."/>
            <person name="Daum C."/>
            <person name="Lipzen A."/>
            <person name="Yoshinaga Y."/>
            <person name="Schmutz J."/>
            <person name="Saski C."/>
            <person name="Vermerris W."/>
            <person name="Kresovich S."/>
        </authorList>
    </citation>
    <scope>NUCLEOTIDE SEQUENCE</scope>
</reference>
<accession>A0A921U905</accession>
<gene>
    <name evidence="1" type="ORF">BDA96_07G099400</name>
</gene>
<organism evidence="1 2">
    <name type="scientific">Sorghum bicolor</name>
    <name type="common">Sorghum</name>
    <name type="synonym">Sorghum vulgare</name>
    <dbReference type="NCBI Taxonomy" id="4558"/>
    <lineage>
        <taxon>Eukaryota</taxon>
        <taxon>Viridiplantae</taxon>
        <taxon>Streptophyta</taxon>
        <taxon>Embryophyta</taxon>
        <taxon>Tracheophyta</taxon>
        <taxon>Spermatophyta</taxon>
        <taxon>Magnoliopsida</taxon>
        <taxon>Liliopsida</taxon>
        <taxon>Poales</taxon>
        <taxon>Poaceae</taxon>
        <taxon>PACMAD clade</taxon>
        <taxon>Panicoideae</taxon>
        <taxon>Andropogonodae</taxon>
        <taxon>Andropogoneae</taxon>
        <taxon>Sorghinae</taxon>
        <taxon>Sorghum</taxon>
    </lineage>
</organism>
<reference evidence="1" key="2">
    <citation type="submission" date="2020-10" db="EMBL/GenBank/DDBJ databases">
        <authorList>
            <person name="Cooper E.A."/>
            <person name="Brenton Z.W."/>
            <person name="Flinn B.S."/>
            <person name="Jenkins J."/>
            <person name="Shu S."/>
            <person name="Flowers D."/>
            <person name="Luo F."/>
            <person name="Wang Y."/>
            <person name="Xia P."/>
            <person name="Barry K."/>
            <person name="Daum C."/>
            <person name="Lipzen A."/>
            <person name="Yoshinaga Y."/>
            <person name="Schmutz J."/>
            <person name="Saski C."/>
            <person name="Vermerris W."/>
            <person name="Kresovich S."/>
        </authorList>
    </citation>
    <scope>NUCLEOTIDE SEQUENCE</scope>
</reference>
<dbReference type="Gene3D" id="3.10.20.90">
    <property type="entry name" value="Phosphatidylinositol 3-kinase Catalytic Subunit, Chain A, domain 1"/>
    <property type="match status" value="1"/>
</dbReference>
<dbReference type="Proteomes" id="UP000807115">
    <property type="component" value="Chromosome 7"/>
</dbReference>
<evidence type="ECO:0000313" key="2">
    <source>
        <dbReference type="Proteomes" id="UP000807115"/>
    </source>
</evidence>
<dbReference type="AlphaFoldDB" id="A0A921U905"/>
<name>A0A921U905_SORBI</name>
<comment type="caution">
    <text evidence="1">The sequence shown here is derived from an EMBL/GenBank/DDBJ whole genome shotgun (WGS) entry which is preliminary data.</text>
</comment>
<dbReference type="EMBL" id="CM027686">
    <property type="protein sequence ID" value="KAG0523152.1"/>
    <property type="molecule type" value="Genomic_DNA"/>
</dbReference>
<sequence length="180" mass="20253">MLLQKWRSPEDDAAAVEYILMIVSTGSWWHDVSIHATGTFGDQKVMLLLGTGLWPSEQRLLFMGKESDNCEHLHMVGVQDKDKLLLLEDLAVKERKFRLVAAVHAIAHRVLVSAVHVVAQCRLVTAAHAVTRRRLPTATAYAIAQHRAHHGRRAHRHLMLQCTSPAALHTSRFVPFAYCL</sequence>
<proteinExistence type="predicted"/>
<protein>
    <recommendedName>
        <fullName evidence="3">Ubiquitin-like domain-containing protein</fullName>
    </recommendedName>
</protein>
<dbReference type="InterPro" id="IPR029071">
    <property type="entry name" value="Ubiquitin-like_domsf"/>
</dbReference>
<dbReference type="PANTHER" id="PTHR47376">
    <property type="entry name" value="OS02G0597700 PROTEIN"/>
    <property type="match status" value="1"/>
</dbReference>
<dbReference type="SUPFAM" id="SSF54236">
    <property type="entry name" value="Ubiquitin-like"/>
    <property type="match status" value="1"/>
</dbReference>